<dbReference type="GO" id="GO:0003677">
    <property type="term" value="F:DNA binding"/>
    <property type="evidence" value="ECO:0007669"/>
    <property type="project" value="InterPro"/>
</dbReference>
<dbReference type="AlphaFoldDB" id="A0A2G1QR73"/>
<evidence type="ECO:0000259" key="2">
    <source>
        <dbReference type="Pfam" id="PF03749"/>
    </source>
</evidence>
<dbReference type="PANTHER" id="PTHR30545">
    <property type="entry name" value="SUGAR FERMENTATION STIMULATION PROTEIN A"/>
    <property type="match status" value="1"/>
</dbReference>
<dbReference type="InterPro" id="IPR005224">
    <property type="entry name" value="SfsA"/>
</dbReference>
<sequence length="238" mass="25832">MRFPSPLIPATLIRRYKRFLADVTLDNGDVTTVSVPNTGSMMGLSDPGMRVWLSRSDNPKRKYAHTLEMVEADGAMVGINTGLPNRLVEEAILSGLLPDLAGWQTLKREQRYGANSRIDILLEDPDRGLAYVEVKNVHLMRVPGLAEFPDTVTARGTKHLGQLAAMVAEGHKAVMVYLIQRGDCSRFRLCGDLDPAYAAAFEAASAAGVEAYALGCDLTETDITATGLLAIEPARMAE</sequence>
<dbReference type="CDD" id="cd22359">
    <property type="entry name" value="SfsA-like_bacterial"/>
    <property type="match status" value="1"/>
</dbReference>
<dbReference type="OrthoDB" id="9802365at2"/>
<dbReference type="Pfam" id="PF03749">
    <property type="entry name" value="SfsA"/>
    <property type="match status" value="1"/>
</dbReference>
<dbReference type="InterPro" id="IPR041465">
    <property type="entry name" value="SfsA_N"/>
</dbReference>
<dbReference type="FunFam" id="2.40.50.580:FF:000001">
    <property type="entry name" value="Sugar fermentation stimulation protein A"/>
    <property type="match status" value="1"/>
</dbReference>
<evidence type="ECO:0000256" key="1">
    <source>
        <dbReference type="HAMAP-Rule" id="MF_00095"/>
    </source>
</evidence>
<dbReference type="RefSeq" id="WP_099304274.1">
    <property type="nucleotide sequence ID" value="NZ_PDVP01000002.1"/>
</dbReference>
<accession>A0A2G1QR73</accession>
<evidence type="ECO:0000313" key="4">
    <source>
        <dbReference type="EMBL" id="PHP67954.1"/>
    </source>
</evidence>
<gene>
    <name evidence="1" type="primary">sfsA</name>
    <name evidence="4" type="ORF">CSC94_04565</name>
</gene>
<feature type="domain" description="SfsA N-terminal OB" evidence="3">
    <location>
        <begin position="13"/>
        <end position="79"/>
    </location>
</feature>
<evidence type="ECO:0000313" key="5">
    <source>
        <dbReference type="Proteomes" id="UP000221168"/>
    </source>
</evidence>
<feature type="domain" description="Sugar fermentation stimulation protein C-terminal" evidence="2">
    <location>
        <begin position="83"/>
        <end position="220"/>
    </location>
</feature>
<dbReference type="Pfam" id="PF17746">
    <property type="entry name" value="SfsA_N"/>
    <property type="match status" value="1"/>
</dbReference>
<reference evidence="4 5" key="1">
    <citation type="submission" date="2017-10" db="EMBL/GenBank/DDBJ databases">
        <title>Sedimentibacterium mangrovi gen. nov., sp. nov., a novel member of family Phyllobacteriacea isolated from mangrove sediment.</title>
        <authorList>
            <person name="Liao H."/>
            <person name="Tian Y."/>
        </authorList>
    </citation>
    <scope>NUCLEOTIDE SEQUENCE [LARGE SCALE GENOMIC DNA]</scope>
    <source>
        <strain evidence="4 5">X9-2-2</strain>
    </source>
</reference>
<dbReference type="Gene3D" id="3.40.1350.60">
    <property type="match status" value="1"/>
</dbReference>
<dbReference type="InterPro" id="IPR040452">
    <property type="entry name" value="SfsA_C"/>
</dbReference>
<dbReference type="HAMAP" id="MF_00095">
    <property type="entry name" value="SfsA"/>
    <property type="match status" value="1"/>
</dbReference>
<name>A0A2G1QR73_9HYPH</name>
<dbReference type="EMBL" id="PDVP01000002">
    <property type="protein sequence ID" value="PHP67954.1"/>
    <property type="molecule type" value="Genomic_DNA"/>
</dbReference>
<comment type="caution">
    <text evidence="4">The sequence shown here is derived from an EMBL/GenBank/DDBJ whole genome shotgun (WGS) entry which is preliminary data.</text>
</comment>
<dbReference type="Proteomes" id="UP000221168">
    <property type="component" value="Unassembled WGS sequence"/>
</dbReference>
<organism evidence="4 5">
    <name type="scientific">Zhengella mangrovi</name>
    <dbReference type="NCBI Taxonomy" id="1982044"/>
    <lineage>
        <taxon>Bacteria</taxon>
        <taxon>Pseudomonadati</taxon>
        <taxon>Pseudomonadota</taxon>
        <taxon>Alphaproteobacteria</taxon>
        <taxon>Hyphomicrobiales</taxon>
        <taxon>Notoacmeibacteraceae</taxon>
        <taxon>Zhengella</taxon>
    </lineage>
</organism>
<dbReference type="PANTHER" id="PTHR30545:SF2">
    <property type="entry name" value="SUGAR FERMENTATION STIMULATION PROTEIN A"/>
    <property type="match status" value="1"/>
</dbReference>
<evidence type="ECO:0000259" key="3">
    <source>
        <dbReference type="Pfam" id="PF17746"/>
    </source>
</evidence>
<keyword evidence="5" id="KW-1185">Reference proteome</keyword>
<proteinExistence type="inferred from homology"/>
<comment type="similarity">
    <text evidence="1">Belongs to the SfsA family.</text>
</comment>
<dbReference type="NCBIfam" id="TIGR00230">
    <property type="entry name" value="sfsA"/>
    <property type="match status" value="1"/>
</dbReference>
<protein>
    <recommendedName>
        <fullName evidence="1">Sugar fermentation stimulation protein homolog</fullName>
    </recommendedName>
</protein>
<dbReference type="Gene3D" id="2.40.50.580">
    <property type="match status" value="1"/>
</dbReference>